<dbReference type="PRINTS" id="PR00039">
    <property type="entry name" value="HTHLYSR"/>
</dbReference>
<evidence type="ECO:0000259" key="5">
    <source>
        <dbReference type="PROSITE" id="PS50931"/>
    </source>
</evidence>
<evidence type="ECO:0000256" key="3">
    <source>
        <dbReference type="ARBA" id="ARBA00023125"/>
    </source>
</evidence>
<keyword evidence="4" id="KW-0804">Transcription</keyword>
<dbReference type="InterPro" id="IPR050950">
    <property type="entry name" value="HTH-type_LysR_regulators"/>
</dbReference>
<dbReference type="PANTHER" id="PTHR30419:SF8">
    <property type="entry name" value="NITROGEN ASSIMILATION TRANSCRIPTIONAL ACTIVATOR-RELATED"/>
    <property type="match status" value="1"/>
</dbReference>
<reference evidence="6 7" key="1">
    <citation type="submission" date="2020-06" db="EMBL/GenBank/DDBJ databases">
        <authorList>
            <person name="Kang J."/>
        </authorList>
    </citation>
    <scope>NUCLEOTIDE SEQUENCE [LARGE SCALE GENOMIC DNA]</scope>
    <source>
        <strain evidence="6 7">DCY120</strain>
    </source>
</reference>
<accession>A0A850R6E4</accession>
<dbReference type="InterPro" id="IPR036388">
    <property type="entry name" value="WH-like_DNA-bd_sf"/>
</dbReference>
<keyword evidence="3" id="KW-0238">DNA-binding</keyword>
<comment type="caution">
    <text evidence="6">The sequence shown here is derived from an EMBL/GenBank/DDBJ whole genome shotgun (WGS) entry which is preliminary data.</text>
</comment>
<dbReference type="Gene3D" id="1.10.10.10">
    <property type="entry name" value="Winged helix-like DNA-binding domain superfamily/Winged helix DNA-binding domain"/>
    <property type="match status" value="1"/>
</dbReference>
<dbReference type="SUPFAM" id="SSF53850">
    <property type="entry name" value="Periplasmic binding protein-like II"/>
    <property type="match status" value="1"/>
</dbReference>
<evidence type="ECO:0000256" key="1">
    <source>
        <dbReference type="ARBA" id="ARBA00009437"/>
    </source>
</evidence>
<comment type="similarity">
    <text evidence="1">Belongs to the LysR transcriptional regulatory family.</text>
</comment>
<dbReference type="CDD" id="cd05466">
    <property type="entry name" value="PBP2_LTTR_substrate"/>
    <property type="match status" value="1"/>
</dbReference>
<dbReference type="PROSITE" id="PS50931">
    <property type="entry name" value="HTH_LYSR"/>
    <property type="match status" value="1"/>
</dbReference>
<dbReference type="FunFam" id="1.10.10.10:FF:000001">
    <property type="entry name" value="LysR family transcriptional regulator"/>
    <property type="match status" value="1"/>
</dbReference>
<name>A0A850R6E4_9LACO</name>
<dbReference type="EMBL" id="JABZEC010000002">
    <property type="protein sequence ID" value="NVY96115.1"/>
    <property type="molecule type" value="Genomic_DNA"/>
</dbReference>
<dbReference type="InterPro" id="IPR000847">
    <property type="entry name" value="LysR_HTH_N"/>
</dbReference>
<dbReference type="Proteomes" id="UP000563523">
    <property type="component" value="Unassembled WGS sequence"/>
</dbReference>
<evidence type="ECO:0000313" key="7">
    <source>
        <dbReference type="Proteomes" id="UP000563523"/>
    </source>
</evidence>
<organism evidence="6 7">
    <name type="scientific">Bombilactobacillus apium</name>
    <dbReference type="NCBI Taxonomy" id="2675299"/>
    <lineage>
        <taxon>Bacteria</taxon>
        <taxon>Bacillati</taxon>
        <taxon>Bacillota</taxon>
        <taxon>Bacilli</taxon>
        <taxon>Lactobacillales</taxon>
        <taxon>Lactobacillaceae</taxon>
        <taxon>Bombilactobacillus</taxon>
    </lineage>
</organism>
<dbReference type="Gene3D" id="3.40.190.290">
    <property type="match status" value="1"/>
</dbReference>
<evidence type="ECO:0000256" key="4">
    <source>
        <dbReference type="ARBA" id="ARBA00023163"/>
    </source>
</evidence>
<dbReference type="AlphaFoldDB" id="A0A850R6E4"/>
<dbReference type="SUPFAM" id="SSF46785">
    <property type="entry name" value="Winged helix' DNA-binding domain"/>
    <property type="match status" value="1"/>
</dbReference>
<dbReference type="RefSeq" id="WP_176942275.1">
    <property type="nucleotide sequence ID" value="NZ_JABZEC010000002.1"/>
</dbReference>
<proteinExistence type="inferred from homology"/>
<dbReference type="GO" id="GO:0003677">
    <property type="term" value="F:DNA binding"/>
    <property type="evidence" value="ECO:0007669"/>
    <property type="project" value="UniProtKB-KW"/>
</dbReference>
<feature type="domain" description="HTH lysR-type" evidence="5">
    <location>
        <begin position="1"/>
        <end position="58"/>
    </location>
</feature>
<keyword evidence="2" id="KW-0805">Transcription regulation</keyword>
<gene>
    <name evidence="6" type="ORF">HU830_02815</name>
</gene>
<dbReference type="GO" id="GO:0003700">
    <property type="term" value="F:DNA-binding transcription factor activity"/>
    <property type="evidence" value="ECO:0007669"/>
    <property type="project" value="InterPro"/>
</dbReference>
<keyword evidence="7" id="KW-1185">Reference proteome</keyword>
<dbReference type="GO" id="GO:0005829">
    <property type="term" value="C:cytosol"/>
    <property type="evidence" value="ECO:0007669"/>
    <property type="project" value="TreeGrafter"/>
</dbReference>
<evidence type="ECO:0000256" key="2">
    <source>
        <dbReference type="ARBA" id="ARBA00023015"/>
    </source>
</evidence>
<evidence type="ECO:0000313" key="6">
    <source>
        <dbReference type="EMBL" id="NVY96115.1"/>
    </source>
</evidence>
<protein>
    <submittedName>
        <fullName evidence="6">LysR family transcriptional regulator</fullName>
    </submittedName>
</protein>
<sequence>MEIRVLRYFLAVVNERNISHAAQKLHISQPTISRQIQDLEAELGVQLFQRGHRRLSLTPAGNYFADQARQIVALADKTLNNIQPSTTLQGEVLIGCAEAPMIVTIAQATKQLQKQAPQIRVNLHSSDANEVHQQLQNGVLDFGVVMEPTAKTDYHFLSLPGTTSWGVLVRRDSPLAKKATIKAPDLRNEPVILPQQLGNRDLLADWLGSNDSQPKVVASYNLIYNASLLALNRVGVVVGLNGIINPTNTELTFIPLSPRLEAHSSLIWSRIQPLSPAAQAFLKSIQTFLPQSTASFSPPV</sequence>
<dbReference type="Pfam" id="PF00126">
    <property type="entry name" value="HTH_1"/>
    <property type="match status" value="1"/>
</dbReference>
<dbReference type="InterPro" id="IPR036390">
    <property type="entry name" value="WH_DNA-bd_sf"/>
</dbReference>
<dbReference type="Pfam" id="PF03466">
    <property type="entry name" value="LysR_substrate"/>
    <property type="match status" value="1"/>
</dbReference>
<dbReference type="PANTHER" id="PTHR30419">
    <property type="entry name" value="HTH-TYPE TRANSCRIPTIONAL REGULATOR YBHD"/>
    <property type="match status" value="1"/>
</dbReference>
<dbReference type="InterPro" id="IPR005119">
    <property type="entry name" value="LysR_subst-bd"/>
</dbReference>